<dbReference type="RefSeq" id="WP_130305905.1">
    <property type="nucleotide sequence ID" value="NZ_SHKN01000001.1"/>
</dbReference>
<evidence type="ECO:0000313" key="2">
    <source>
        <dbReference type="Proteomes" id="UP000293562"/>
    </source>
</evidence>
<organism evidence="1 2">
    <name type="scientific">Ancylomarina subtilis</name>
    <dbReference type="NCBI Taxonomy" id="1639035"/>
    <lineage>
        <taxon>Bacteria</taxon>
        <taxon>Pseudomonadati</taxon>
        <taxon>Bacteroidota</taxon>
        <taxon>Bacteroidia</taxon>
        <taxon>Marinilabiliales</taxon>
        <taxon>Marinifilaceae</taxon>
        <taxon>Ancylomarina</taxon>
    </lineage>
</organism>
<comment type="caution">
    <text evidence="1">The sequence shown here is derived from an EMBL/GenBank/DDBJ whole genome shotgun (WGS) entry which is preliminary data.</text>
</comment>
<dbReference type="Proteomes" id="UP000293562">
    <property type="component" value="Unassembled WGS sequence"/>
</dbReference>
<protein>
    <submittedName>
        <fullName evidence="1">Uncharacterized protein</fullName>
    </submittedName>
</protein>
<reference evidence="1 2" key="1">
    <citation type="submission" date="2019-02" db="EMBL/GenBank/DDBJ databases">
        <title>Genomic Encyclopedia of Type Strains, Phase IV (KMG-IV): sequencing the most valuable type-strain genomes for metagenomic binning, comparative biology and taxonomic classification.</title>
        <authorList>
            <person name="Goeker M."/>
        </authorList>
    </citation>
    <scope>NUCLEOTIDE SEQUENCE [LARGE SCALE GENOMIC DNA]</scope>
    <source>
        <strain evidence="1 2">DSM 28825</strain>
    </source>
</reference>
<evidence type="ECO:0000313" key="1">
    <source>
        <dbReference type="EMBL" id="RZT95987.1"/>
    </source>
</evidence>
<accession>A0A4Q7VIV4</accession>
<proteinExistence type="predicted"/>
<name>A0A4Q7VIV4_9BACT</name>
<dbReference type="AlphaFoldDB" id="A0A4Q7VIV4"/>
<sequence length="121" mass="14012">MKQFIIYLLLILFSAQSFEQVLIGLNFKLNQDYFASICTNKDKPELNCNGCCHLKKQLAQSEEDKSSDDKLETKKALELFVEYISVEIQKPNLNLLVDGYSVLKLILPSAYYYDIFHPPRI</sequence>
<dbReference type="EMBL" id="SHKN01000001">
    <property type="protein sequence ID" value="RZT95987.1"/>
    <property type="molecule type" value="Genomic_DNA"/>
</dbReference>
<dbReference type="OrthoDB" id="980645at2"/>
<keyword evidence="2" id="KW-1185">Reference proteome</keyword>
<gene>
    <name evidence="1" type="ORF">EV201_0616</name>
</gene>